<dbReference type="GO" id="GO:0032259">
    <property type="term" value="P:methylation"/>
    <property type="evidence" value="ECO:0007669"/>
    <property type="project" value="UniProtKB-KW"/>
</dbReference>
<dbReference type="Pfam" id="PF13649">
    <property type="entry name" value="Methyltransf_25"/>
    <property type="match status" value="1"/>
</dbReference>
<keyword evidence="2" id="KW-0489">Methyltransferase</keyword>
<protein>
    <submittedName>
        <fullName evidence="2">Class I SAM-dependent methyltransferase</fullName>
        <ecNumber evidence="2">2.1.-.-</ecNumber>
    </submittedName>
</protein>
<name>A0ABU4VEA4_9ACTN</name>
<evidence type="ECO:0000313" key="2">
    <source>
        <dbReference type="EMBL" id="MDX8150100.1"/>
    </source>
</evidence>
<evidence type="ECO:0000259" key="1">
    <source>
        <dbReference type="Pfam" id="PF13649"/>
    </source>
</evidence>
<keyword evidence="2" id="KW-0808">Transferase</keyword>
<evidence type="ECO:0000313" key="3">
    <source>
        <dbReference type="Proteomes" id="UP001277761"/>
    </source>
</evidence>
<dbReference type="InterPro" id="IPR041698">
    <property type="entry name" value="Methyltransf_25"/>
</dbReference>
<accession>A0ABU4VEA4</accession>
<dbReference type="Gene3D" id="3.40.50.150">
    <property type="entry name" value="Vaccinia Virus protein VP39"/>
    <property type="match status" value="1"/>
</dbReference>
<dbReference type="Proteomes" id="UP001277761">
    <property type="component" value="Unassembled WGS sequence"/>
</dbReference>
<dbReference type="SUPFAM" id="SSF53335">
    <property type="entry name" value="S-adenosyl-L-methionine-dependent methyltransferases"/>
    <property type="match status" value="1"/>
</dbReference>
<dbReference type="CDD" id="cd02440">
    <property type="entry name" value="AdoMet_MTases"/>
    <property type="match status" value="1"/>
</dbReference>
<comment type="caution">
    <text evidence="2">The sequence shown here is derived from an EMBL/GenBank/DDBJ whole genome shotgun (WGS) entry which is preliminary data.</text>
</comment>
<dbReference type="EC" id="2.1.-.-" evidence="2"/>
<dbReference type="GO" id="GO:0008168">
    <property type="term" value="F:methyltransferase activity"/>
    <property type="evidence" value="ECO:0007669"/>
    <property type="project" value="UniProtKB-KW"/>
</dbReference>
<dbReference type="EMBL" id="JAXAVX010000001">
    <property type="protein sequence ID" value="MDX8150100.1"/>
    <property type="molecule type" value="Genomic_DNA"/>
</dbReference>
<organism evidence="2 3">
    <name type="scientific">Patulibacter brassicae</name>
    <dbReference type="NCBI Taxonomy" id="1705717"/>
    <lineage>
        <taxon>Bacteria</taxon>
        <taxon>Bacillati</taxon>
        <taxon>Actinomycetota</taxon>
        <taxon>Thermoleophilia</taxon>
        <taxon>Solirubrobacterales</taxon>
        <taxon>Patulibacteraceae</taxon>
        <taxon>Patulibacter</taxon>
    </lineage>
</organism>
<sequence>MSPPDPAADAGPVRDADLDHVRWHDLECGGYRADLELWRAMAADRSPGRILDLGCGTGRVALDLAGAGHEVLGLDIDPVLVAELRRRAALRSLPAGATVGDAAAPRLAERFGLVLAPMQTIQLLGTAGRRGLLRALPRLLAPGARAAIALVEDVEPFDAGDALTVAPDMRDHEGTVYASRPVAVTVSGDGRIVLERVREIVGRDGERTVSGDRIALDVLPADRLEDEARDAGLRVLERREVPATEDHVASAVVVLAAVEEQEPSDA</sequence>
<gene>
    <name evidence="2" type="ORF">SK069_00715</name>
</gene>
<feature type="domain" description="Methyltransferase" evidence="1">
    <location>
        <begin position="50"/>
        <end position="143"/>
    </location>
</feature>
<dbReference type="RefSeq" id="WP_319952253.1">
    <property type="nucleotide sequence ID" value="NZ_JAXAVX010000001.1"/>
</dbReference>
<dbReference type="InterPro" id="IPR029063">
    <property type="entry name" value="SAM-dependent_MTases_sf"/>
</dbReference>
<proteinExistence type="predicted"/>
<reference evidence="2 3" key="1">
    <citation type="submission" date="2023-11" db="EMBL/GenBank/DDBJ databases">
        <authorList>
            <person name="Xu M."/>
            <person name="Jiang T."/>
        </authorList>
    </citation>
    <scope>NUCLEOTIDE SEQUENCE [LARGE SCALE GENOMIC DNA]</scope>
    <source>
        <strain evidence="2 3">SD</strain>
    </source>
</reference>
<keyword evidence="3" id="KW-1185">Reference proteome</keyword>